<dbReference type="PANTHER" id="PTHR47689">
    <property type="entry name" value="TETRATRICOPEPTIDE REPEAT (TPR)-LIKE SUPERFAMILY PROTEIN"/>
    <property type="match status" value="1"/>
</dbReference>
<evidence type="ECO:0000313" key="4">
    <source>
        <dbReference type="Proteomes" id="UP001472866"/>
    </source>
</evidence>
<evidence type="ECO:0000313" key="2">
    <source>
        <dbReference type="EMBL" id="CAE0193622.1"/>
    </source>
</evidence>
<dbReference type="EMBL" id="HBHZ01008713">
    <property type="protein sequence ID" value="CAE0193622.1"/>
    <property type="molecule type" value="Transcribed_RNA"/>
</dbReference>
<reference evidence="3 4" key="2">
    <citation type="submission" date="2024-03" db="EMBL/GenBank/DDBJ databases">
        <title>Complete genome sequence of the green alga Chloropicon roscoffensis RCC1871.</title>
        <authorList>
            <person name="Lemieux C."/>
            <person name="Pombert J.-F."/>
            <person name="Otis C."/>
            <person name="Turmel M."/>
        </authorList>
    </citation>
    <scope>NUCLEOTIDE SEQUENCE [LARGE SCALE GENOMIC DNA]</scope>
    <source>
        <strain evidence="3 4">RCC1871</strain>
    </source>
</reference>
<dbReference type="SUPFAM" id="SSF48452">
    <property type="entry name" value="TPR-like"/>
    <property type="match status" value="2"/>
</dbReference>
<dbReference type="InterPro" id="IPR019734">
    <property type="entry name" value="TPR_rpt"/>
</dbReference>
<dbReference type="InterPro" id="IPR011990">
    <property type="entry name" value="TPR-like_helical_dom_sf"/>
</dbReference>
<accession>A0A7S3FQL8</accession>
<dbReference type="Pfam" id="PF13424">
    <property type="entry name" value="TPR_12"/>
    <property type="match status" value="2"/>
</dbReference>
<dbReference type="Proteomes" id="UP001472866">
    <property type="component" value="Chromosome 06"/>
</dbReference>
<sequence length="515" mass="57609">MLPRLLRKARQSPTAAACVCGAAVSALLGRGEWAHSQEDCTDCAGSAQQSSGSGEAAQSNRHSTAKWRVYTDRARQLHQQGRVEEARAFFESAVKEAEKGFGPEDEHLAASYQNLAELLRINGEFGGAEELYLKAIKMLELKSQKRASPSSGTESKFEGNNFISEPVRQKALATTVDRLCGLYLQMRPKRLDDARNCYQKALRLKIEAFGNDHIEVANTLASAAQVSRLQGRQRQSIDMLGQSLDCLLRNQGNEDETGRMILNDSLMILFRRRTLQLANLLLRQERGAGTQGAEFVLRRLIKLTLQSQEHDGNSFGEEELLAKDHQLCNLFCQSLVASKDGQRCAEAVKLLRRSVDNIASVSRATGSGLQGDLLECAVRRQLADAYLCVALDSPSEKRKKILEEVQKLNLEKLIGTVEHWWDELRGKQGLESLKTKRLFVPVTQELLMHLHLTARYEREQGLLDSKRRSELLSQVVRIAEALHVMPAASCHEARALAEKVGLYLRSEEQPRTEKH</sequence>
<organism evidence="2">
    <name type="scientific">Chloropicon roscoffensis</name>
    <dbReference type="NCBI Taxonomy" id="1461544"/>
    <lineage>
        <taxon>Eukaryota</taxon>
        <taxon>Viridiplantae</taxon>
        <taxon>Chlorophyta</taxon>
        <taxon>Chloropicophyceae</taxon>
        <taxon>Chloropicales</taxon>
        <taxon>Chloropicaceae</taxon>
        <taxon>Chloropicon</taxon>
    </lineage>
</organism>
<dbReference type="EMBL" id="CP151506">
    <property type="protein sequence ID" value="WZN62707.1"/>
    <property type="molecule type" value="Genomic_DNA"/>
</dbReference>
<protein>
    <submittedName>
        <fullName evidence="3">Tetratricopeptide repeat domain-containing protein</fullName>
    </submittedName>
</protein>
<proteinExistence type="predicted"/>
<dbReference type="PANTHER" id="PTHR47689:SF2">
    <property type="entry name" value="TETRATRICOPEPTIDE REPEAT (TPR)-LIKE SUPERFAMILY PROTEIN"/>
    <property type="match status" value="1"/>
</dbReference>
<keyword evidence="4" id="KW-1185">Reference proteome</keyword>
<dbReference type="Gene3D" id="1.25.40.10">
    <property type="entry name" value="Tetratricopeptide repeat domain"/>
    <property type="match status" value="2"/>
</dbReference>
<dbReference type="AlphaFoldDB" id="A0A7S3FQL8"/>
<reference evidence="2" key="1">
    <citation type="submission" date="2021-01" db="EMBL/GenBank/DDBJ databases">
        <authorList>
            <person name="Corre E."/>
            <person name="Pelletier E."/>
            <person name="Niang G."/>
            <person name="Scheremetjew M."/>
            <person name="Finn R."/>
            <person name="Kale V."/>
            <person name="Holt S."/>
            <person name="Cochrane G."/>
            <person name="Meng A."/>
            <person name="Brown T."/>
            <person name="Cohen L."/>
        </authorList>
    </citation>
    <scope>NUCLEOTIDE SEQUENCE</scope>
    <source>
        <strain evidence="2">RCC1871</strain>
    </source>
</reference>
<gene>
    <name evidence="2" type="ORF">CROS1456_LOCUS6712</name>
    <name evidence="3" type="ORF">HKI87_06g42490</name>
</gene>
<dbReference type="SMART" id="SM00028">
    <property type="entry name" value="TPR"/>
    <property type="match status" value="2"/>
</dbReference>
<feature type="region of interest" description="Disordered" evidence="1">
    <location>
        <begin position="45"/>
        <end position="64"/>
    </location>
</feature>
<evidence type="ECO:0000256" key="1">
    <source>
        <dbReference type="SAM" id="MobiDB-lite"/>
    </source>
</evidence>
<evidence type="ECO:0000313" key="3">
    <source>
        <dbReference type="EMBL" id="WZN62707.1"/>
    </source>
</evidence>
<name>A0A7S3FQL8_9CHLO</name>
<feature type="compositionally biased region" description="Low complexity" evidence="1">
    <location>
        <begin position="45"/>
        <end position="59"/>
    </location>
</feature>